<dbReference type="PRINTS" id="PR00421">
    <property type="entry name" value="THIOREDOXIN"/>
</dbReference>
<dbReference type="SUPFAM" id="SSF52833">
    <property type="entry name" value="Thioredoxin-like"/>
    <property type="match status" value="1"/>
</dbReference>
<evidence type="ECO:0000256" key="3">
    <source>
        <dbReference type="ARBA" id="ARBA00022982"/>
    </source>
</evidence>
<dbReference type="Gene3D" id="3.40.30.10">
    <property type="entry name" value="Glutaredoxin"/>
    <property type="match status" value="1"/>
</dbReference>
<evidence type="ECO:0000256" key="4">
    <source>
        <dbReference type="ARBA" id="ARBA00023157"/>
    </source>
</evidence>
<keyword evidence="2" id="KW-0813">Transport</keyword>
<dbReference type="RefSeq" id="WP_307207996.1">
    <property type="nucleotide sequence ID" value="NZ_JAUSSU010000014.1"/>
</dbReference>
<dbReference type="Pfam" id="PF00085">
    <property type="entry name" value="Thioredoxin"/>
    <property type="match status" value="1"/>
</dbReference>
<evidence type="ECO:0000313" key="8">
    <source>
        <dbReference type="EMBL" id="MDQ0115989.1"/>
    </source>
</evidence>
<dbReference type="EMBL" id="JAUSSU010000014">
    <property type="protein sequence ID" value="MDQ0115989.1"/>
    <property type="molecule type" value="Genomic_DNA"/>
</dbReference>
<proteinExistence type="inferred from homology"/>
<keyword evidence="5" id="KW-0676">Redox-active center</keyword>
<dbReference type="PIRSF" id="PIRSF000077">
    <property type="entry name" value="Thioredoxin"/>
    <property type="match status" value="1"/>
</dbReference>
<sequence>MTLMNAENESAFRATINEGISLVDYAAPWCPPCKPLLPILEELGEAYADSIRVIKVNCDDLPGAASEAGVMSLPTVILYKDGVPMEKLIGLRPKSAYQAIIDKHL</sequence>
<dbReference type="InterPro" id="IPR036249">
    <property type="entry name" value="Thioredoxin-like_sf"/>
</dbReference>
<dbReference type="Proteomes" id="UP001229346">
    <property type="component" value="Unassembled WGS sequence"/>
</dbReference>
<comment type="similarity">
    <text evidence="1 6">Belongs to the thioredoxin family.</text>
</comment>
<keyword evidence="4" id="KW-1015">Disulfide bond</keyword>
<keyword evidence="3" id="KW-0249">Electron transport</keyword>
<organism evidence="8 9">
    <name type="scientific">Paenibacillus harenae</name>
    <dbReference type="NCBI Taxonomy" id="306543"/>
    <lineage>
        <taxon>Bacteria</taxon>
        <taxon>Bacillati</taxon>
        <taxon>Bacillota</taxon>
        <taxon>Bacilli</taxon>
        <taxon>Bacillales</taxon>
        <taxon>Paenibacillaceae</taxon>
        <taxon>Paenibacillus</taxon>
    </lineage>
</organism>
<dbReference type="PANTHER" id="PTHR45663">
    <property type="entry name" value="GEO12009P1"/>
    <property type="match status" value="1"/>
</dbReference>
<gene>
    <name evidence="8" type="ORF">J2T15_005464</name>
</gene>
<comment type="caution">
    <text evidence="8">The sequence shown here is derived from an EMBL/GenBank/DDBJ whole genome shotgun (WGS) entry which is preliminary data.</text>
</comment>
<dbReference type="PROSITE" id="PS51352">
    <property type="entry name" value="THIOREDOXIN_2"/>
    <property type="match status" value="1"/>
</dbReference>
<dbReference type="PANTHER" id="PTHR45663:SF11">
    <property type="entry name" value="GEO12009P1"/>
    <property type="match status" value="1"/>
</dbReference>
<accession>A0ABT9UCP3</accession>
<evidence type="ECO:0000256" key="2">
    <source>
        <dbReference type="ARBA" id="ARBA00022448"/>
    </source>
</evidence>
<name>A0ABT9UCP3_PAEHA</name>
<evidence type="ECO:0000256" key="6">
    <source>
        <dbReference type="PIRNR" id="PIRNR000077"/>
    </source>
</evidence>
<evidence type="ECO:0000256" key="5">
    <source>
        <dbReference type="ARBA" id="ARBA00023284"/>
    </source>
</evidence>
<keyword evidence="9" id="KW-1185">Reference proteome</keyword>
<evidence type="ECO:0000256" key="1">
    <source>
        <dbReference type="ARBA" id="ARBA00008987"/>
    </source>
</evidence>
<evidence type="ECO:0000259" key="7">
    <source>
        <dbReference type="PROSITE" id="PS51352"/>
    </source>
</evidence>
<dbReference type="CDD" id="cd02947">
    <property type="entry name" value="TRX_family"/>
    <property type="match status" value="1"/>
</dbReference>
<protein>
    <recommendedName>
        <fullName evidence="6">Thioredoxin</fullName>
    </recommendedName>
</protein>
<dbReference type="InterPro" id="IPR005746">
    <property type="entry name" value="Thioredoxin"/>
</dbReference>
<reference evidence="8 9" key="1">
    <citation type="submission" date="2023-07" db="EMBL/GenBank/DDBJ databases">
        <title>Sorghum-associated microbial communities from plants grown in Nebraska, USA.</title>
        <authorList>
            <person name="Schachtman D."/>
        </authorList>
    </citation>
    <scope>NUCLEOTIDE SEQUENCE [LARGE SCALE GENOMIC DNA]</scope>
    <source>
        <strain evidence="8 9">CC482</strain>
    </source>
</reference>
<feature type="domain" description="Thioredoxin" evidence="7">
    <location>
        <begin position="1"/>
        <end position="105"/>
    </location>
</feature>
<evidence type="ECO:0000313" key="9">
    <source>
        <dbReference type="Proteomes" id="UP001229346"/>
    </source>
</evidence>
<dbReference type="InterPro" id="IPR013766">
    <property type="entry name" value="Thioredoxin_domain"/>
</dbReference>